<evidence type="ECO:0000256" key="7">
    <source>
        <dbReference type="ARBA" id="ARBA00052328"/>
    </source>
</evidence>
<evidence type="ECO:0000313" key="13">
    <source>
        <dbReference type="Proteomes" id="UP000199376"/>
    </source>
</evidence>
<dbReference type="SUPFAM" id="SSF52418">
    <property type="entry name" value="Nucleoside phosphorylase/phosphoribosyltransferase catalytic domain"/>
    <property type="match status" value="1"/>
</dbReference>
<dbReference type="InterPro" id="IPR036320">
    <property type="entry name" value="Glycosyl_Trfase_fam3_N_dom_sf"/>
</dbReference>
<evidence type="ECO:0000313" key="12">
    <source>
        <dbReference type="EMBL" id="SFC01061.1"/>
    </source>
</evidence>
<evidence type="ECO:0000256" key="2">
    <source>
        <dbReference type="ARBA" id="ARBA00022605"/>
    </source>
</evidence>
<evidence type="ECO:0000259" key="11">
    <source>
        <dbReference type="Pfam" id="PF02885"/>
    </source>
</evidence>
<dbReference type="GO" id="GO:0004048">
    <property type="term" value="F:anthranilate phosphoribosyltransferase activity"/>
    <property type="evidence" value="ECO:0007669"/>
    <property type="project" value="UniProtKB-UniRule"/>
</dbReference>
<keyword evidence="9" id="KW-0460">Magnesium</keyword>
<dbReference type="PANTHER" id="PTHR43285:SF2">
    <property type="entry name" value="ANTHRANILATE PHOSPHORIBOSYLTRANSFERASE"/>
    <property type="match status" value="1"/>
</dbReference>
<dbReference type="GO" id="GO:0000162">
    <property type="term" value="P:L-tryptophan biosynthetic process"/>
    <property type="evidence" value="ECO:0007669"/>
    <property type="project" value="UniProtKB-UniRule"/>
</dbReference>
<feature type="binding site" evidence="9">
    <location>
        <begin position="107"/>
        <end position="115"/>
    </location>
    <ligand>
        <name>5-phospho-alpha-D-ribose 1-diphosphate</name>
        <dbReference type="ChEBI" id="CHEBI:58017"/>
    </ligand>
</feature>
<feature type="binding site" evidence="9">
    <location>
        <position position="119"/>
    </location>
    <ligand>
        <name>5-phospho-alpha-D-ribose 1-diphosphate</name>
        <dbReference type="ChEBI" id="CHEBI:58017"/>
    </ligand>
</feature>
<evidence type="ECO:0000256" key="4">
    <source>
        <dbReference type="ARBA" id="ARBA00022679"/>
    </source>
</evidence>
<evidence type="ECO:0000256" key="8">
    <source>
        <dbReference type="ARBA" id="ARBA00061188"/>
    </source>
</evidence>
<keyword evidence="6 9" id="KW-0057">Aromatic amino acid biosynthesis</keyword>
<comment type="function">
    <text evidence="9">Catalyzes the transfer of the phosphoribosyl group of 5-phosphorylribose-1-pyrophosphate (PRPP) to anthranilate to yield N-(5'-phosphoribosyl)-anthranilate (PRA).</text>
</comment>
<dbReference type="InterPro" id="IPR017459">
    <property type="entry name" value="Glycosyl_Trfase_fam3_N_dom"/>
</dbReference>
<feature type="binding site" evidence="9">
    <location>
        <position position="225"/>
    </location>
    <ligand>
        <name>Mg(2+)</name>
        <dbReference type="ChEBI" id="CHEBI:18420"/>
        <label>1</label>
    </ligand>
</feature>
<feature type="binding site" evidence="9">
    <location>
        <begin position="82"/>
        <end position="83"/>
    </location>
    <ligand>
        <name>5-phospho-alpha-D-ribose 1-diphosphate</name>
        <dbReference type="ChEBI" id="CHEBI:58017"/>
    </ligand>
</feature>
<feature type="binding site" evidence="9">
    <location>
        <position position="165"/>
    </location>
    <ligand>
        <name>anthranilate</name>
        <dbReference type="ChEBI" id="CHEBI:16567"/>
        <label>2</label>
    </ligand>
</feature>
<feature type="domain" description="Glycosyl transferase family 3" evidence="10">
    <location>
        <begin position="74"/>
        <end position="322"/>
    </location>
</feature>
<evidence type="ECO:0000256" key="1">
    <source>
        <dbReference type="ARBA" id="ARBA00004907"/>
    </source>
</evidence>
<evidence type="ECO:0000256" key="3">
    <source>
        <dbReference type="ARBA" id="ARBA00022676"/>
    </source>
</evidence>
<feature type="binding site" evidence="9">
    <location>
        <position position="91"/>
    </location>
    <ligand>
        <name>Mg(2+)</name>
        <dbReference type="ChEBI" id="CHEBI:18420"/>
        <label>1</label>
    </ligand>
</feature>
<feature type="binding site" evidence="9">
    <location>
        <position position="224"/>
    </location>
    <ligand>
        <name>Mg(2+)</name>
        <dbReference type="ChEBI" id="CHEBI:18420"/>
        <label>2</label>
    </ligand>
</feature>
<feature type="binding site" evidence="9">
    <location>
        <begin position="89"/>
        <end position="92"/>
    </location>
    <ligand>
        <name>5-phospho-alpha-D-ribose 1-diphosphate</name>
        <dbReference type="ChEBI" id="CHEBI:58017"/>
    </ligand>
</feature>
<comment type="catalytic activity">
    <reaction evidence="7 9">
        <text>N-(5-phospho-beta-D-ribosyl)anthranilate + diphosphate = 5-phospho-alpha-D-ribose 1-diphosphate + anthranilate</text>
        <dbReference type="Rhea" id="RHEA:11768"/>
        <dbReference type="ChEBI" id="CHEBI:16567"/>
        <dbReference type="ChEBI" id="CHEBI:18277"/>
        <dbReference type="ChEBI" id="CHEBI:33019"/>
        <dbReference type="ChEBI" id="CHEBI:58017"/>
        <dbReference type="EC" id="2.4.2.18"/>
    </reaction>
</comment>
<feature type="binding site" evidence="9">
    <location>
        <position position="87"/>
    </location>
    <ligand>
        <name>5-phospho-alpha-D-ribose 1-diphosphate</name>
        <dbReference type="ChEBI" id="CHEBI:58017"/>
    </ligand>
</feature>
<feature type="binding site" evidence="9">
    <location>
        <position position="79"/>
    </location>
    <ligand>
        <name>anthranilate</name>
        <dbReference type="ChEBI" id="CHEBI:16567"/>
        <label>1</label>
    </ligand>
</feature>
<dbReference type="FunFam" id="3.40.1030.10:FF:000002">
    <property type="entry name" value="Anthranilate phosphoribosyltransferase"/>
    <property type="match status" value="1"/>
</dbReference>
<keyword evidence="4 9" id="KW-0808">Transferase</keyword>
<dbReference type="HAMAP" id="MF_00211">
    <property type="entry name" value="TrpD"/>
    <property type="match status" value="1"/>
</dbReference>
<dbReference type="Pfam" id="PF00591">
    <property type="entry name" value="Glycos_transf_3"/>
    <property type="match status" value="1"/>
</dbReference>
<accession>A0A1I1FP51</accession>
<dbReference type="Proteomes" id="UP000199376">
    <property type="component" value="Unassembled WGS sequence"/>
</dbReference>
<comment type="pathway">
    <text evidence="1 9">Amino-acid biosynthesis; L-tryptophan biosynthesis; L-tryptophan from chorismate: step 2/5.</text>
</comment>
<dbReference type="PANTHER" id="PTHR43285">
    <property type="entry name" value="ANTHRANILATE PHOSPHORIBOSYLTRANSFERASE"/>
    <property type="match status" value="1"/>
</dbReference>
<sequence length="333" mass="35673">MITALNEKIQKGQDLSFDESEQAIQAIMSGQESDADMATFLTALAEKGEQPVEIAGAANAMRKMAKPFTKVEGAVDIVGTGGDHSNSFNISSTTSLVLASLGYNVVKHGNRAATSKSGAADVLEALGINIHQDQAASEEMLKKHHFTFLFAQDYHPAMKVVAPVRSSLERRTIFNLLGPLANPARPDSMVLGVADEKLLRPLAEVLKELGMKRANVIFGTDGLDEASISAPTKLLTVRDGQIEERVIQPEDFGLELADKEEIIGGTPAENADITLSILNGERGARRDIVVLNAGIALNASNPEYSIEEGIRQAEEAIDSGETLELLKRIAEGN</sequence>
<dbReference type="Gene3D" id="3.40.1030.10">
    <property type="entry name" value="Nucleoside phosphorylase/phosphoribosyltransferase catalytic domain"/>
    <property type="match status" value="1"/>
</dbReference>
<evidence type="ECO:0000256" key="5">
    <source>
        <dbReference type="ARBA" id="ARBA00022822"/>
    </source>
</evidence>
<dbReference type="RefSeq" id="WP_091502354.1">
    <property type="nucleotide sequence ID" value="NZ_FOLI01000003.1"/>
</dbReference>
<dbReference type="Pfam" id="PF02885">
    <property type="entry name" value="Glycos_trans_3N"/>
    <property type="match status" value="1"/>
</dbReference>
<gene>
    <name evidence="9" type="primary">trpD</name>
    <name evidence="12" type="ORF">SAMN05660453_0833</name>
</gene>
<comment type="similarity">
    <text evidence="8">In the C-terminal section; belongs to the anthranilate phosphoribosyltransferase family.</text>
</comment>
<feature type="binding site" evidence="9">
    <location>
        <position position="79"/>
    </location>
    <ligand>
        <name>5-phospho-alpha-D-ribose 1-diphosphate</name>
        <dbReference type="ChEBI" id="CHEBI:58017"/>
    </ligand>
</feature>
<proteinExistence type="inferred from homology"/>
<dbReference type="EMBL" id="FOLI01000003">
    <property type="protein sequence ID" value="SFC01061.1"/>
    <property type="molecule type" value="Genomic_DNA"/>
</dbReference>
<evidence type="ECO:0000256" key="6">
    <source>
        <dbReference type="ARBA" id="ARBA00023141"/>
    </source>
</evidence>
<dbReference type="NCBIfam" id="TIGR01245">
    <property type="entry name" value="trpD"/>
    <property type="match status" value="1"/>
</dbReference>
<protein>
    <recommendedName>
        <fullName evidence="9">Anthranilate phosphoribosyltransferase</fullName>
        <ecNumber evidence="9">2.4.2.18</ecNumber>
    </recommendedName>
</protein>
<keyword evidence="13" id="KW-1185">Reference proteome</keyword>
<feature type="binding site" evidence="9">
    <location>
        <position position="110"/>
    </location>
    <ligand>
        <name>anthranilate</name>
        <dbReference type="ChEBI" id="CHEBI:16567"/>
        <label>1</label>
    </ligand>
</feature>
<evidence type="ECO:0000259" key="10">
    <source>
        <dbReference type="Pfam" id="PF00591"/>
    </source>
</evidence>
<dbReference type="Gene3D" id="1.20.970.10">
    <property type="entry name" value="Transferase, Pyrimidine Nucleoside Phosphorylase, Chain C"/>
    <property type="match status" value="1"/>
</dbReference>
<keyword evidence="5 9" id="KW-0822">Tryptophan biosynthesis</keyword>
<feature type="binding site" evidence="9">
    <location>
        <position position="225"/>
    </location>
    <ligand>
        <name>Mg(2+)</name>
        <dbReference type="ChEBI" id="CHEBI:18420"/>
        <label>2</label>
    </ligand>
</feature>
<dbReference type="GO" id="GO:0005829">
    <property type="term" value="C:cytosol"/>
    <property type="evidence" value="ECO:0007669"/>
    <property type="project" value="TreeGrafter"/>
</dbReference>
<dbReference type="EC" id="2.4.2.18" evidence="9"/>
<comment type="caution">
    <text evidence="9">Lacks conserved residue(s) required for the propagation of feature annotation.</text>
</comment>
<dbReference type="SUPFAM" id="SSF47648">
    <property type="entry name" value="Nucleoside phosphorylase/phosphoribosyltransferase N-terminal domain"/>
    <property type="match status" value="1"/>
</dbReference>
<dbReference type="InterPro" id="IPR000312">
    <property type="entry name" value="Glycosyl_Trfase_fam3"/>
</dbReference>
<name>A0A1I1FP51_9LACO</name>
<keyword evidence="2 9" id="KW-0028">Amino-acid biosynthesis</keyword>
<dbReference type="UniPathway" id="UPA00035">
    <property type="reaction ID" value="UER00041"/>
</dbReference>
<dbReference type="InterPro" id="IPR035902">
    <property type="entry name" value="Nuc_phospho_transferase"/>
</dbReference>
<comment type="cofactor">
    <cofactor evidence="9">
        <name>Mg(2+)</name>
        <dbReference type="ChEBI" id="CHEBI:18420"/>
    </cofactor>
    <text evidence="9">Binds 2 magnesium ions per monomer.</text>
</comment>
<dbReference type="AlphaFoldDB" id="A0A1I1FP51"/>
<keyword evidence="3 9" id="KW-0328">Glycosyltransferase</keyword>
<feature type="domain" description="Glycosyl transferase family 3 N-terminal" evidence="11">
    <location>
        <begin position="7"/>
        <end position="64"/>
    </location>
</feature>
<keyword evidence="9" id="KW-0479">Metal-binding</keyword>
<organism evidence="12 13">
    <name type="scientific">Fructobacillus durionis</name>
    <dbReference type="NCBI Taxonomy" id="283737"/>
    <lineage>
        <taxon>Bacteria</taxon>
        <taxon>Bacillati</taxon>
        <taxon>Bacillota</taxon>
        <taxon>Bacilli</taxon>
        <taxon>Lactobacillales</taxon>
        <taxon>Lactobacillaceae</taxon>
        <taxon>Fructobacillus</taxon>
    </lineage>
</organism>
<reference evidence="12 13" key="1">
    <citation type="submission" date="2016-10" db="EMBL/GenBank/DDBJ databases">
        <authorList>
            <person name="de Groot N.N."/>
        </authorList>
    </citation>
    <scope>NUCLEOTIDE SEQUENCE [LARGE SCALE GENOMIC DNA]</scope>
    <source>
        <strain evidence="12 13">DSM 19113</strain>
    </source>
</reference>
<dbReference type="OrthoDB" id="9806430at2"/>
<comment type="subunit">
    <text evidence="9">Homodimer.</text>
</comment>
<comment type="similarity">
    <text evidence="9">Belongs to the anthranilate phosphoribosyltransferase family.</text>
</comment>
<dbReference type="STRING" id="283737.SAMN05660453_0833"/>
<dbReference type="InterPro" id="IPR005940">
    <property type="entry name" value="Anthranilate_Pribosyl_Tfrase"/>
</dbReference>
<evidence type="ECO:0000256" key="9">
    <source>
        <dbReference type="HAMAP-Rule" id="MF_00211"/>
    </source>
</evidence>
<dbReference type="GO" id="GO:0000287">
    <property type="term" value="F:magnesium ion binding"/>
    <property type="evidence" value="ECO:0007669"/>
    <property type="project" value="UniProtKB-UniRule"/>
</dbReference>